<keyword evidence="2" id="KW-0812">Transmembrane</keyword>
<dbReference type="eggNOG" id="ENOG50330Z5">
    <property type="taxonomic scope" value="Bacteria"/>
</dbReference>
<dbReference type="Proteomes" id="UP000000378">
    <property type="component" value="Chromosome"/>
</dbReference>
<feature type="region of interest" description="Disordered" evidence="1">
    <location>
        <begin position="108"/>
        <end position="132"/>
    </location>
</feature>
<evidence type="ECO:0000256" key="2">
    <source>
        <dbReference type="SAM" id="Phobius"/>
    </source>
</evidence>
<accession>D7CKG9</accession>
<sequence length="195" mass="20738">MSGETVKEKKRYLPLGGSGNKIQTYLKSRWALACLAVLGIILLMWPVSSSRQGTTKPEQSALSSGKGTSVKADMERELAGILSQIEGAGQVEVSLTLVSEGVNSYAVNTKEQKTSSEETDKDGGVRKTTDTNTSQDLVVMGSQSPLLVEKKAPQVKGVLVVADGAANPAVKEQITRAVETLLDLPATRVLVLPRE</sequence>
<proteinExistence type="predicted"/>
<protein>
    <recommendedName>
        <fullName evidence="5">Stage III sporulation protein AG</fullName>
    </recommendedName>
</protein>
<evidence type="ECO:0000256" key="1">
    <source>
        <dbReference type="SAM" id="MobiDB-lite"/>
    </source>
</evidence>
<evidence type="ECO:0000313" key="4">
    <source>
        <dbReference type="Proteomes" id="UP000000378"/>
    </source>
</evidence>
<feature type="compositionally biased region" description="Basic and acidic residues" evidence="1">
    <location>
        <begin position="110"/>
        <end position="129"/>
    </location>
</feature>
<dbReference type="STRING" id="643648.Slip_0420"/>
<dbReference type="KEGG" id="slp:Slip_0420"/>
<dbReference type="EMBL" id="CP002048">
    <property type="protein sequence ID" value="ADI01204.1"/>
    <property type="molecule type" value="Genomic_DNA"/>
</dbReference>
<dbReference type="HOGENOM" id="CLU_071454_1_1_9"/>
<reference evidence="3 4" key="2">
    <citation type="journal article" date="2010" name="Stand. Genomic Sci.">
        <title>Complete genome sequence of Syntrophothermus lipocalidus type strain (TGB-C1).</title>
        <authorList>
            <person name="Djao O.D."/>
            <person name="Zhang X."/>
            <person name="Lucas S."/>
            <person name="Lapidus A."/>
            <person name="Del Rio T.G."/>
            <person name="Nolan M."/>
            <person name="Tice H."/>
            <person name="Cheng J.F."/>
            <person name="Han C."/>
            <person name="Tapia R."/>
            <person name="Goodwin L."/>
            <person name="Pitluck S."/>
            <person name="Liolios K."/>
            <person name="Ivanova N."/>
            <person name="Mavromatis K."/>
            <person name="Mikhailova N."/>
            <person name="Ovchinnikova G."/>
            <person name="Pati A."/>
            <person name="Brambilla E."/>
            <person name="Chen A."/>
            <person name="Palaniappan K."/>
            <person name="Land M."/>
            <person name="Hauser L."/>
            <person name="Chang Y.J."/>
            <person name="Jeffries C.D."/>
            <person name="Rohde M."/>
            <person name="Sikorski J."/>
            <person name="Spring S."/>
            <person name="Goker M."/>
            <person name="Detter J.C."/>
            <person name="Woyke T."/>
            <person name="Bristow J."/>
            <person name="Eisen J.A."/>
            <person name="Markowitz V."/>
            <person name="Hugenholtz P."/>
            <person name="Kyrpides N.C."/>
            <person name="Klenk H.P."/>
        </authorList>
    </citation>
    <scope>NUCLEOTIDE SEQUENCE [LARGE SCALE GENOMIC DNA]</scope>
    <source>
        <strain evidence="4">DSM 12680 / TGB-C1</strain>
    </source>
</reference>
<evidence type="ECO:0000313" key="3">
    <source>
        <dbReference type="EMBL" id="ADI01204.1"/>
    </source>
</evidence>
<feature type="transmembrane region" description="Helical" evidence="2">
    <location>
        <begin position="30"/>
        <end position="47"/>
    </location>
</feature>
<keyword evidence="4" id="KW-1185">Reference proteome</keyword>
<evidence type="ECO:0008006" key="5">
    <source>
        <dbReference type="Google" id="ProtNLM"/>
    </source>
</evidence>
<keyword evidence="2" id="KW-0472">Membrane</keyword>
<gene>
    <name evidence="3" type="ordered locus">Slip_0420</name>
</gene>
<name>D7CKG9_SYNLT</name>
<dbReference type="OrthoDB" id="1634070at2"/>
<dbReference type="AlphaFoldDB" id="D7CKG9"/>
<keyword evidence="2" id="KW-1133">Transmembrane helix</keyword>
<reference evidence="4" key="1">
    <citation type="journal article" date="2010" name="Stand. Genomic Sci.">
        <title>Complete genome sequence of Syntrophothermus lipocalidus type strain (TGB-C1T).</title>
        <authorList>
            <consortium name="US DOE Joint Genome Institute (JGI-PGF)"/>
            <person name="Djao O."/>
            <person name="Zhang X."/>
            <person name="Lucas S."/>
            <person name="Lapidus A."/>
            <person name="Glavina Del Rio T."/>
            <person name="Nolan M."/>
            <person name="Tice H."/>
            <person name="Cheng J."/>
            <person name="Han C."/>
            <person name="Tapia R."/>
            <person name="Goodwin L."/>
            <person name="Pitluck S."/>
            <person name="Liolios K."/>
            <person name="Ivanova N."/>
            <person name="Mavromatis K."/>
            <person name="Mikhailova N."/>
            <person name="Ovchinnikova G."/>
            <person name="Pati A."/>
            <person name="Brambilla E."/>
            <person name="Chen A."/>
            <person name="Palaniappan K."/>
            <person name="Land M."/>
            <person name="Hauser L."/>
            <person name="Chang Y."/>
            <person name="Jeffries C."/>
            <person name="Rohde M."/>
            <person name="Sikorski J."/>
            <person name="Spring S."/>
            <person name="Goker M."/>
            <person name="Detter J."/>
            <person name="Woyke T."/>
            <person name="Bristow J."/>
            <person name="Eisen J."/>
            <person name="Markowitz V."/>
            <person name="Hugenholtz P."/>
            <person name="Kyrpides N."/>
            <person name="Klenk H."/>
        </authorList>
    </citation>
    <scope>NUCLEOTIDE SEQUENCE [LARGE SCALE GENOMIC DNA]</scope>
    <source>
        <strain evidence="4">DSM 12680 / TGB-C1</strain>
    </source>
</reference>
<dbReference type="RefSeq" id="WP_013174606.1">
    <property type="nucleotide sequence ID" value="NC_014220.1"/>
</dbReference>
<organism evidence="3 4">
    <name type="scientific">Syntrophothermus lipocalidus (strain DSM 12680 / TGB-C1)</name>
    <dbReference type="NCBI Taxonomy" id="643648"/>
    <lineage>
        <taxon>Bacteria</taxon>
        <taxon>Bacillati</taxon>
        <taxon>Bacillota</taxon>
        <taxon>Clostridia</taxon>
        <taxon>Eubacteriales</taxon>
        <taxon>Syntrophomonadaceae</taxon>
        <taxon>Syntrophothermus</taxon>
    </lineage>
</organism>